<organism evidence="2 3">
    <name type="scientific">Antiquaquibacter soli</name>
    <dbReference type="NCBI Taxonomy" id="3064523"/>
    <lineage>
        <taxon>Bacteria</taxon>
        <taxon>Bacillati</taxon>
        <taxon>Actinomycetota</taxon>
        <taxon>Actinomycetes</taxon>
        <taxon>Micrococcales</taxon>
        <taxon>Microbacteriaceae</taxon>
        <taxon>Antiquaquibacter</taxon>
    </lineage>
</organism>
<accession>A0ABT9BQM3</accession>
<reference evidence="2 3" key="1">
    <citation type="submission" date="2023-07" db="EMBL/GenBank/DDBJ databases">
        <title>Protaetiibacter sp. nov WY-16 isolated from soil.</title>
        <authorList>
            <person name="Liu B."/>
            <person name="Wan Y."/>
        </authorList>
    </citation>
    <scope>NUCLEOTIDE SEQUENCE [LARGE SCALE GENOMIC DNA]</scope>
    <source>
        <strain evidence="2 3">WY-16</strain>
    </source>
</reference>
<keyword evidence="1" id="KW-1133">Transmembrane helix</keyword>
<feature type="transmembrane region" description="Helical" evidence="1">
    <location>
        <begin position="87"/>
        <end position="109"/>
    </location>
</feature>
<dbReference type="NCBIfam" id="NF038403">
    <property type="entry name" value="perm_prefix_1"/>
    <property type="match status" value="1"/>
</dbReference>
<feature type="transmembrane region" description="Helical" evidence="1">
    <location>
        <begin position="163"/>
        <end position="188"/>
    </location>
</feature>
<dbReference type="EMBL" id="JAUQUB010000004">
    <property type="protein sequence ID" value="MDO7883309.1"/>
    <property type="molecule type" value="Genomic_DNA"/>
</dbReference>
<dbReference type="RefSeq" id="WP_305003739.1">
    <property type="nucleotide sequence ID" value="NZ_JAUQUB010000004.1"/>
</dbReference>
<sequence>MSPTLTDRYVSALTRLLPARQRKDIAQELRASIADAVDERLDAGASERDAERETLAELGDPVLLAARYTDRPTALIGPRYYGDYRRLLGVLTTIGPGTAIVVTVAQVLYAVPLGLALLAGVGAGLAATAVSAAALTALFAVVERLPRRAEPWAPVNLPEGGDSVGSALGGIAFLLGVGALLVLSPWFTTVVDPSGQGIPVLSPALWPAWAPLIVGVLALAIVFAVVTEYAGWSIPLALANAIVVLGGFGLFVVAATNDLFLNAAFFDTIGWGAGAAGTITVVVIALLGVNAIVETIGGFVKARRRAAAS</sequence>
<keyword evidence="1" id="KW-0812">Transmembrane</keyword>
<feature type="transmembrane region" description="Helical" evidence="1">
    <location>
        <begin position="269"/>
        <end position="293"/>
    </location>
</feature>
<evidence type="ECO:0000313" key="2">
    <source>
        <dbReference type="EMBL" id="MDO7883309.1"/>
    </source>
</evidence>
<proteinExistence type="predicted"/>
<feature type="transmembrane region" description="Helical" evidence="1">
    <location>
        <begin position="115"/>
        <end position="142"/>
    </location>
</feature>
<feature type="transmembrane region" description="Helical" evidence="1">
    <location>
        <begin position="238"/>
        <end position="257"/>
    </location>
</feature>
<keyword evidence="3" id="KW-1185">Reference proteome</keyword>
<dbReference type="Pfam" id="PF22564">
    <property type="entry name" value="HAAS"/>
    <property type="match status" value="1"/>
</dbReference>
<gene>
    <name evidence="2" type="ORF">Q5716_13825</name>
</gene>
<comment type="caution">
    <text evidence="2">The sequence shown here is derived from an EMBL/GenBank/DDBJ whole genome shotgun (WGS) entry which is preliminary data.</text>
</comment>
<evidence type="ECO:0000313" key="3">
    <source>
        <dbReference type="Proteomes" id="UP001241072"/>
    </source>
</evidence>
<name>A0ABT9BQM3_9MICO</name>
<dbReference type="Proteomes" id="UP001241072">
    <property type="component" value="Unassembled WGS sequence"/>
</dbReference>
<dbReference type="InterPro" id="IPR047928">
    <property type="entry name" value="Perm_prefix_1"/>
</dbReference>
<keyword evidence="1" id="KW-0472">Membrane</keyword>
<protein>
    <submittedName>
        <fullName evidence="2">Permease prefix domain 1-containing protein</fullName>
    </submittedName>
</protein>
<feature type="transmembrane region" description="Helical" evidence="1">
    <location>
        <begin position="208"/>
        <end position="226"/>
    </location>
</feature>
<evidence type="ECO:0000256" key="1">
    <source>
        <dbReference type="SAM" id="Phobius"/>
    </source>
</evidence>